<sequence length="316" mass="35771">MDNQLHKRKRESINLQKSSTCLLKVNNENAVPKSSTYGFVSHFCSDEEELLRSHNFNLSTTIRLRKHIRKTNRELLAEHKASHKKQCERIGYAYAYSDNNESKTIKADKFTLENRTFSDVMGVKNGSIPIQLGGPSENTAELRYIFQSTVKGINIKTLEDIIKQEDKTNWIFKIDAFPSKKIEMSKGKPEVILKESKGRHIQTSKEKNVNLKSAQPRFLVGPFSVPTPFTEDEKKLILYLFDDKLAEIDTVDPPHDVRNNLGNMISKDRNPIIVEAFLNDDVGLSANGAPNEANAETNMEALNSVMHAPIADNLVK</sequence>
<gene>
    <name evidence="1" type="ORF">WN944_024497</name>
</gene>
<dbReference type="EMBL" id="JBCGBO010000024">
    <property type="protein sequence ID" value="KAK9181360.1"/>
    <property type="molecule type" value="Genomic_DNA"/>
</dbReference>
<organism evidence="1 2">
    <name type="scientific">Citrus x changshan-huyou</name>
    <dbReference type="NCBI Taxonomy" id="2935761"/>
    <lineage>
        <taxon>Eukaryota</taxon>
        <taxon>Viridiplantae</taxon>
        <taxon>Streptophyta</taxon>
        <taxon>Embryophyta</taxon>
        <taxon>Tracheophyta</taxon>
        <taxon>Spermatophyta</taxon>
        <taxon>Magnoliopsida</taxon>
        <taxon>eudicotyledons</taxon>
        <taxon>Gunneridae</taxon>
        <taxon>Pentapetalae</taxon>
        <taxon>rosids</taxon>
        <taxon>malvids</taxon>
        <taxon>Sapindales</taxon>
        <taxon>Rutaceae</taxon>
        <taxon>Aurantioideae</taxon>
        <taxon>Citrus</taxon>
    </lineage>
</organism>
<reference evidence="1 2" key="1">
    <citation type="submission" date="2024-05" db="EMBL/GenBank/DDBJ databases">
        <title>Haplotype-resolved chromosome-level genome assembly of Huyou (Citrus changshanensis).</title>
        <authorList>
            <person name="Miao C."/>
            <person name="Chen W."/>
            <person name="Wu Y."/>
            <person name="Wang L."/>
            <person name="Zhao S."/>
            <person name="Grierson D."/>
            <person name="Xu C."/>
            <person name="Chen K."/>
        </authorList>
    </citation>
    <scope>NUCLEOTIDE SEQUENCE [LARGE SCALE GENOMIC DNA]</scope>
    <source>
        <strain evidence="1">01-14</strain>
        <tissue evidence="1">Leaf</tissue>
    </source>
</reference>
<protein>
    <submittedName>
        <fullName evidence="1">Uncharacterized protein</fullName>
    </submittedName>
</protein>
<dbReference type="Proteomes" id="UP001428341">
    <property type="component" value="Unassembled WGS sequence"/>
</dbReference>
<name>A0AAP0LSM8_9ROSI</name>
<keyword evidence="2" id="KW-1185">Reference proteome</keyword>
<evidence type="ECO:0000313" key="2">
    <source>
        <dbReference type="Proteomes" id="UP001428341"/>
    </source>
</evidence>
<comment type="caution">
    <text evidence="1">The sequence shown here is derived from an EMBL/GenBank/DDBJ whole genome shotgun (WGS) entry which is preliminary data.</text>
</comment>
<evidence type="ECO:0000313" key="1">
    <source>
        <dbReference type="EMBL" id="KAK9181360.1"/>
    </source>
</evidence>
<dbReference type="AlphaFoldDB" id="A0AAP0LSM8"/>
<accession>A0AAP0LSM8</accession>
<proteinExistence type="predicted"/>